<evidence type="ECO:0008006" key="6">
    <source>
        <dbReference type="Google" id="ProtNLM"/>
    </source>
</evidence>
<sequence length="573" mass="63054">MQLLIRTLGVTTAVALAIAVSALVATQSVARPLGDSRFAPNETGHHHDSDRSLWSRDRDTINRSTLRNWTGSGAAERSLAATTDVPFNRPPGAVAEWNREIVSEFPEFRTDRSVYPATASPTDGTFVRDAYIEIFTVQPSTIVRATSDRQPHYVAPEGELYATLDYRVVVPPDSSTPNATETWELLSHDVSAVQLRVNGNSEAESGGTHVQTLEYDLAEHAGTDHTLTVETTVSVSLQHHHEWCSNFSAGNCTSWSSETTNLSENVTVSDSMDVTEYNLNVSGSYARFPNGDLGIFAFKHDPWLGYELPGGRINGIWRFYAARDPGWDNLVTATAEGVSVEHSPIHPLQVSAYPIKTGPTASPAETVTIQDAYGWEYDPPSLRETVHLDVLEQPYQGSFMIAARFQTPNQTVSDLTAYRLVHGVKTETDPDAYDEIPIHRSNLTLDVLNRGATNATVRVTLTDAQTGDPIATEEREGYIVLAGEHVQTGSDGTLTKTIDRPAGAISARYEPRRWWLHSIGYVGDSDASSVQGTALMIVRWIYRAGVPVSLFLLAVFFIDRITGMPVWPPWREL</sequence>
<dbReference type="RefSeq" id="WP_274324102.1">
    <property type="nucleotide sequence ID" value="NZ_CP118158.1"/>
</dbReference>
<gene>
    <name evidence="4" type="ORF">ACFQMA_01335</name>
</gene>
<feature type="domain" description="DUF8186" evidence="2">
    <location>
        <begin position="281"/>
        <end position="427"/>
    </location>
</feature>
<dbReference type="Pfam" id="PF26591">
    <property type="entry name" value="DUF8186_C"/>
    <property type="match status" value="1"/>
</dbReference>
<dbReference type="InterPro" id="IPR058499">
    <property type="entry name" value="DUF8186"/>
</dbReference>
<name>A0ABD5XTQ5_9EURY</name>
<dbReference type="GeneID" id="78818716"/>
<dbReference type="Pfam" id="PF26589">
    <property type="entry name" value="DUF8186"/>
    <property type="match status" value="1"/>
</dbReference>
<proteinExistence type="predicted"/>
<keyword evidence="5" id="KW-1185">Reference proteome</keyword>
<protein>
    <recommendedName>
        <fullName evidence="6">CARDB protein</fullName>
    </recommendedName>
</protein>
<evidence type="ECO:0000313" key="5">
    <source>
        <dbReference type="Proteomes" id="UP001596432"/>
    </source>
</evidence>
<feature type="domain" description="DUF8186" evidence="1">
    <location>
        <begin position="104"/>
        <end position="277"/>
    </location>
</feature>
<reference evidence="4 5" key="1">
    <citation type="journal article" date="2019" name="Int. J. Syst. Evol. Microbiol.">
        <title>The Global Catalogue of Microorganisms (GCM) 10K type strain sequencing project: providing services to taxonomists for standard genome sequencing and annotation.</title>
        <authorList>
            <consortium name="The Broad Institute Genomics Platform"/>
            <consortium name="The Broad Institute Genome Sequencing Center for Infectious Disease"/>
            <person name="Wu L."/>
            <person name="Ma J."/>
        </authorList>
    </citation>
    <scope>NUCLEOTIDE SEQUENCE [LARGE SCALE GENOMIC DNA]</scope>
    <source>
        <strain evidence="4 5">XZYJT29</strain>
    </source>
</reference>
<organism evidence="4 5">
    <name type="scientific">Halosimplex aquaticum</name>
    <dbReference type="NCBI Taxonomy" id="3026162"/>
    <lineage>
        <taxon>Archaea</taxon>
        <taxon>Methanobacteriati</taxon>
        <taxon>Methanobacteriota</taxon>
        <taxon>Stenosarchaea group</taxon>
        <taxon>Halobacteria</taxon>
        <taxon>Halobacteriales</taxon>
        <taxon>Haloarculaceae</taxon>
        <taxon>Halosimplex</taxon>
    </lineage>
</organism>
<dbReference type="EMBL" id="JBHTAS010000001">
    <property type="protein sequence ID" value="MFC7138477.1"/>
    <property type="molecule type" value="Genomic_DNA"/>
</dbReference>
<accession>A0ABD5XTQ5</accession>
<evidence type="ECO:0000259" key="1">
    <source>
        <dbReference type="Pfam" id="PF26589"/>
    </source>
</evidence>
<evidence type="ECO:0000259" key="2">
    <source>
        <dbReference type="Pfam" id="PF26590"/>
    </source>
</evidence>
<dbReference type="AlphaFoldDB" id="A0ABD5XTQ5"/>
<dbReference type="Proteomes" id="UP001596432">
    <property type="component" value="Unassembled WGS sequence"/>
</dbReference>
<dbReference type="InterPro" id="IPR058911">
    <property type="entry name" value="DUF8186_C"/>
</dbReference>
<dbReference type="Pfam" id="PF26590">
    <property type="entry name" value="DUF8186_M"/>
    <property type="match status" value="1"/>
</dbReference>
<dbReference type="InterPro" id="IPR058910">
    <property type="entry name" value="DUF8186_M"/>
</dbReference>
<evidence type="ECO:0000313" key="4">
    <source>
        <dbReference type="EMBL" id="MFC7138477.1"/>
    </source>
</evidence>
<evidence type="ECO:0000259" key="3">
    <source>
        <dbReference type="Pfam" id="PF26591"/>
    </source>
</evidence>
<comment type="caution">
    <text evidence="4">The sequence shown here is derived from an EMBL/GenBank/DDBJ whole genome shotgun (WGS) entry which is preliminary data.</text>
</comment>
<feature type="domain" description="DUF8186" evidence="3">
    <location>
        <begin position="438"/>
        <end position="526"/>
    </location>
</feature>